<evidence type="ECO:0000313" key="3">
    <source>
        <dbReference type="Proteomes" id="UP001141336"/>
    </source>
</evidence>
<dbReference type="Pfam" id="PF26645">
    <property type="entry name" value="EhaB"/>
    <property type="match status" value="1"/>
</dbReference>
<feature type="transmembrane region" description="Helical" evidence="1">
    <location>
        <begin position="76"/>
        <end position="96"/>
    </location>
</feature>
<accession>A0ABT4INU0</accession>
<feature type="transmembrane region" description="Helical" evidence="1">
    <location>
        <begin position="130"/>
        <end position="150"/>
    </location>
</feature>
<keyword evidence="1" id="KW-0812">Transmembrane</keyword>
<reference evidence="2" key="1">
    <citation type="submission" date="2022-12" db="EMBL/GenBank/DDBJ databases">
        <title>Isolation and characterisation of novel Methanocorpusculum spp. from native Australian herbivores indicates the genus is ancestrally host-associated.</title>
        <authorList>
            <person name="Volmer J.G."/>
            <person name="Soo R.M."/>
            <person name="Evans P.N."/>
            <person name="Hoedt E.C."/>
            <person name="Astorga Alsina A.L."/>
            <person name="Woodcroft B.J."/>
            <person name="Tyson G.W."/>
            <person name="Hugenholtz P."/>
            <person name="Morrison M."/>
        </authorList>
    </citation>
    <scope>NUCLEOTIDE SEQUENCE</scope>
    <source>
        <strain evidence="2">CW153</strain>
    </source>
</reference>
<protein>
    <submittedName>
        <fullName evidence="2">Uncharacterized protein</fullName>
    </submittedName>
</protein>
<name>A0ABT4INU0_9EURY</name>
<keyword evidence="1" id="KW-1133">Transmembrane helix</keyword>
<feature type="transmembrane region" description="Helical" evidence="1">
    <location>
        <begin position="7"/>
        <end position="26"/>
    </location>
</feature>
<feature type="transmembrane region" description="Helical" evidence="1">
    <location>
        <begin position="103"/>
        <end position="124"/>
    </location>
</feature>
<proteinExistence type="predicted"/>
<dbReference type="RefSeq" id="WP_268923690.1">
    <property type="nucleotide sequence ID" value="NZ_JAPTGC010000020.1"/>
</dbReference>
<keyword evidence="3" id="KW-1185">Reference proteome</keyword>
<comment type="caution">
    <text evidence="2">The sequence shown here is derived from an EMBL/GenBank/DDBJ whole genome shotgun (WGS) entry which is preliminary data.</text>
</comment>
<dbReference type="InterPro" id="IPR011314">
    <property type="entry name" value="Prd_NiFe_hyd_3_EhaB"/>
</dbReference>
<sequence length="161" mass="16383">MIPELAYIAAAAVISLILFIALDLFWELPKEGGVSGADAVSREIVAAGGNKNGGWMLGNIICSPDASAGTLLAACGYWICGIPGGIAAAVLVFIGARICADKGWAGTSGALAATAVIWALSTFAGFPPEAFIAGMVIAILLVQGISARHASRILGSIWRKI</sequence>
<evidence type="ECO:0000313" key="2">
    <source>
        <dbReference type="EMBL" id="MCZ0863424.1"/>
    </source>
</evidence>
<dbReference type="EMBL" id="JAPTGC010000020">
    <property type="protein sequence ID" value="MCZ0863424.1"/>
    <property type="molecule type" value="Genomic_DNA"/>
</dbReference>
<evidence type="ECO:0000256" key="1">
    <source>
        <dbReference type="SAM" id="Phobius"/>
    </source>
</evidence>
<keyword evidence="1" id="KW-0472">Membrane</keyword>
<dbReference type="Proteomes" id="UP001141336">
    <property type="component" value="Unassembled WGS sequence"/>
</dbReference>
<organism evidence="2 3">
    <name type="scientific">Methanocorpusculum vombati</name>
    <dbReference type="NCBI Taxonomy" id="3002864"/>
    <lineage>
        <taxon>Archaea</taxon>
        <taxon>Methanobacteriati</taxon>
        <taxon>Methanobacteriota</taxon>
        <taxon>Stenosarchaea group</taxon>
        <taxon>Methanomicrobia</taxon>
        <taxon>Methanomicrobiales</taxon>
        <taxon>Methanocorpusculaceae</taxon>
        <taxon>Methanocorpusculum</taxon>
    </lineage>
</organism>
<gene>
    <name evidence="2" type="ORF">O0S09_09215</name>
</gene>